<keyword evidence="1" id="KW-0472">Membrane</keyword>
<comment type="caution">
    <text evidence="2">The sequence shown here is derived from an EMBL/GenBank/DDBJ whole genome shotgun (WGS) entry which is preliminary data.</text>
</comment>
<keyword evidence="3" id="KW-1185">Reference proteome</keyword>
<gene>
    <name evidence="2" type="ORF">GCM10025780_34730</name>
</gene>
<dbReference type="EMBL" id="BAABLM010000011">
    <property type="protein sequence ID" value="GAA4685403.1"/>
    <property type="molecule type" value="Genomic_DNA"/>
</dbReference>
<organism evidence="2 3">
    <name type="scientific">Frondihabitans cladoniiphilus</name>
    <dbReference type="NCBI Taxonomy" id="715785"/>
    <lineage>
        <taxon>Bacteria</taxon>
        <taxon>Bacillati</taxon>
        <taxon>Actinomycetota</taxon>
        <taxon>Actinomycetes</taxon>
        <taxon>Micrococcales</taxon>
        <taxon>Microbacteriaceae</taxon>
        <taxon>Frondihabitans</taxon>
    </lineage>
</organism>
<accession>A0ABP8WDG2</accession>
<reference evidence="3" key="1">
    <citation type="journal article" date="2019" name="Int. J. Syst. Evol. Microbiol.">
        <title>The Global Catalogue of Microorganisms (GCM) 10K type strain sequencing project: providing services to taxonomists for standard genome sequencing and annotation.</title>
        <authorList>
            <consortium name="The Broad Institute Genomics Platform"/>
            <consortium name="The Broad Institute Genome Sequencing Center for Infectious Disease"/>
            <person name="Wu L."/>
            <person name="Ma J."/>
        </authorList>
    </citation>
    <scope>NUCLEOTIDE SEQUENCE [LARGE SCALE GENOMIC DNA]</scope>
    <source>
        <strain evidence="3">JCM 18956</strain>
    </source>
</reference>
<keyword evidence="1" id="KW-0812">Transmembrane</keyword>
<name>A0ABP8WDG2_9MICO</name>
<sequence length="92" mass="10287">MSKSDPGEINDPERRRRRIDSVHVRCAAALALGLLSLWLVIEERKLSLIPLMLGLSLIMRGKAAQTRHAPPITFLLLVPIIVAIVVLFIARR</sequence>
<dbReference type="RefSeq" id="WP_345377207.1">
    <property type="nucleotide sequence ID" value="NZ_BAABLM010000011.1"/>
</dbReference>
<protein>
    <recommendedName>
        <fullName evidence="4">MYXO-CTERM domain-containing protein</fullName>
    </recommendedName>
</protein>
<evidence type="ECO:0000256" key="1">
    <source>
        <dbReference type="SAM" id="Phobius"/>
    </source>
</evidence>
<feature type="transmembrane region" description="Helical" evidence="1">
    <location>
        <begin position="22"/>
        <end position="41"/>
    </location>
</feature>
<evidence type="ECO:0008006" key="4">
    <source>
        <dbReference type="Google" id="ProtNLM"/>
    </source>
</evidence>
<evidence type="ECO:0000313" key="2">
    <source>
        <dbReference type="EMBL" id="GAA4685403.1"/>
    </source>
</evidence>
<dbReference type="Proteomes" id="UP001501295">
    <property type="component" value="Unassembled WGS sequence"/>
</dbReference>
<evidence type="ECO:0000313" key="3">
    <source>
        <dbReference type="Proteomes" id="UP001501295"/>
    </source>
</evidence>
<proteinExistence type="predicted"/>
<feature type="transmembrane region" description="Helical" evidence="1">
    <location>
        <begin position="72"/>
        <end position="90"/>
    </location>
</feature>
<keyword evidence="1" id="KW-1133">Transmembrane helix</keyword>